<proteinExistence type="predicted"/>
<name>Q98A99_RHILO</name>
<protein>
    <submittedName>
        <fullName evidence="1">Msr6094 protein</fullName>
    </submittedName>
</protein>
<reference evidence="1 2" key="1">
    <citation type="journal article" date="2000" name="DNA Res.">
        <title>Complete genome structure of the nitrogen-fixing symbiotic bacterium Mesorhizobium loti.</title>
        <authorList>
            <person name="Kaneko T."/>
            <person name="Nakamura Y."/>
            <person name="Sato S."/>
            <person name="Asamizu E."/>
            <person name="Kato T."/>
            <person name="Sasamoto S."/>
            <person name="Watanabe A."/>
            <person name="Idesawa K."/>
            <person name="Ishikawa A."/>
            <person name="Kawashima K."/>
            <person name="Kimura T."/>
            <person name="Kishida Y."/>
            <person name="Kiyokawa C."/>
            <person name="Kohara M."/>
            <person name="Matsumoto M."/>
            <person name="Matsuno A."/>
            <person name="Mochizuki Y."/>
            <person name="Nakayama S."/>
            <person name="Nakazaki N."/>
            <person name="Shimpo S."/>
            <person name="Sugimoto M."/>
            <person name="Takeuchi C."/>
            <person name="Yamada M."/>
            <person name="Tabata S."/>
        </authorList>
    </citation>
    <scope>NUCLEOTIDE SEQUENCE [LARGE SCALE GENOMIC DNA]</scope>
    <source>
        <strain evidence="2">LMG 29417 / CECT 9101 / MAFF 303099</strain>
    </source>
</reference>
<sequence>MRDVIPQDISQSFSDTYSIARQKFLDLAKSVKSYKSPAGGPAGEELFTDVAWFGNPDAYHVGVLISATHGVEGYCGSAG</sequence>
<dbReference type="KEGG" id="mlo:msr6094"/>
<dbReference type="HOGENOM" id="CLU_2603583_0_0_5"/>
<dbReference type="Pfam" id="PF10994">
    <property type="entry name" value="DUF2817"/>
    <property type="match status" value="1"/>
</dbReference>
<dbReference type="RefSeq" id="WP_010913760.1">
    <property type="nucleotide sequence ID" value="NC_002678.2"/>
</dbReference>
<dbReference type="EMBL" id="BA000012">
    <property type="protein sequence ID" value="BAB52438.1"/>
    <property type="molecule type" value="Genomic_DNA"/>
</dbReference>
<evidence type="ECO:0000313" key="2">
    <source>
        <dbReference type="Proteomes" id="UP000000552"/>
    </source>
</evidence>
<accession>Q98A99</accession>
<dbReference type="AlphaFoldDB" id="Q98A99"/>
<gene>
    <name evidence="1" type="ordered locus">msr6094</name>
</gene>
<evidence type="ECO:0000313" key="1">
    <source>
        <dbReference type="EMBL" id="BAB52438.1"/>
    </source>
</evidence>
<dbReference type="InterPro" id="IPR021259">
    <property type="entry name" value="DUF2817"/>
</dbReference>
<organism evidence="1 2">
    <name type="scientific">Mesorhizobium japonicum (strain LMG 29417 / CECT 9101 / MAFF 303099)</name>
    <name type="common">Mesorhizobium loti (strain MAFF 303099)</name>
    <dbReference type="NCBI Taxonomy" id="266835"/>
    <lineage>
        <taxon>Bacteria</taxon>
        <taxon>Pseudomonadati</taxon>
        <taxon>Pseudomonadota</taxon>
        <taxon>Alphaproteobacteria</taxon>
        <taxon>Hyphomicrobiales</taxon>
        <taxon>Phyllobacteriaceae</taxon>
        <taxon>Mesorhizobium</taxon>
    </lineage>
</organism>
<dbReference type="Proteomes" id="UP000000552">
    <property type="component" value="Chromosome"/>
</dbReference>